<proteinExistence type="predicted"/>
<dbReference type="EMBL" id="MHRI01000007">
    <property type="protein sequence ID" value="OHA21553.1"/>
    <property type="molecule type" value="Genomic_DNA"/>
</dbReference>
<dbReference type="GO" id="GO:0043743">
    <property type="term" value="F:LPPG:FO 2-phospho-L-lactate transferase activity"/>
    <property type="evidence" value="ECO:0007669"/>
    <property type="project" value="InterPro"/>
</dbReference>
<dbReference type="InterPro" id="IPR002882">
    <property type="entry name" value="CofD"/>
</dbReference>
<evidence type="ECO:0000313" key="2">
    <source>
        <dbReference type="EMBL" id="OHA21553.1"/>
    </source>
</evidence>
<dbReference type="Gene3D" id="3.40.50.10680">
    <property type="entry name" value="CofD-like domains"/>
    <property type="match status" value="1"/>
</dbReference>
<gene>
    <name evidence="2" type="ORF">A2849_03985</name>
</gene>
<organism evidence="2 3">
    <name type="scientific">Candidatus Taylorbacteria bacterium RIFCSPHIGHO2_01_FULL_51_15</name>
    <dbReference type="NCBI Taxonomy" id="1802304"/>
    <lineage>
        <taxon>Bacteria</taxon>
        <taxon>Candidatus Tayloriibacteriota</taxon>
    </lineage>
</organism>
<comment type="caution">
    <text evidence="2">The sequence shown here is derived from an EMBL/GenBank/DDBJ whole genome shotgun (WGS) entry which is preliminary data.</text>
</comment>
<keyword evidence="1" id="KW-0963">Cytoplasm</keyword>
<evidence type="ECO:0000313" key="3">
    <source>
        <dbReference type="Proteomes" id="UP000178121"/>
    </source>
</evidence>
<dbReference type="InterPro" id="IPR010119">
    <property type="entry name" value="Gluconeogen_factor"/>
</dbReference>
<evidence type="ECO:0008006" key="4">
    <source>
        <dbReference type="Google" id="ProtNLM"/>
    </source>
</evidence>
<sequence>MRTIVIIGGGTATFTLLKGLRGFPTNNIVIVSTADDGGSTGTLRKELGVMPMGDIRQCLIGLSYTVPVLQDLFMYRFDRGSLKGHNVGNILLAALQKVTGSPEGAIAESARLLNVRGEVLFVSRQPTTLSATLKDGTRISSEHELDEPITKKRAAIETLALTKADANPRALDAIARADAIILGPGDLYTSTFPNLLVPGIAPSIRTSKAKKILITNIMTKLGQTDGFKASDFVREANRYLGGKDEALLLDTVIVNTKKPDAAVLARYKKERADFVEPDIQAIKGMGVQVIASGILSNHVHKKAKGDALKRSLVRHDAEKTAEIIWNLIR</sequence>
<evidence type="ECO:0000256" key="1">
    <source>
        <dbReference type="ARBA" id="ARBA00022490"/>
    </source>
</evidence>
<accession>A0A1G2MCK5</accession>
<dbReference type="NCBIfam" id="TIGR01826">
    <property type="entry name" value="CofD_related"/>
    <property type="match status" value="1"/>
</dbReference>
<name>A0A1G2MCK5_9BACT</name>
<reference evidence="2 3" key="1">
    <citation type="journal article" date="2016" name="Nat. Commun.">
        <title>Thousands of microbial genomes shed light on interconnected biogeochemical processes in an aquifer system.</title>
        <authorList>
            <person name="Anantharaman K."/>
            <person name="Brown C.T."/>
            <person name="Hug L.A."/>
            <person name="Sharon I."/>
            <person name="Castelle C.J."/>
            <person name="Probst A.J."/>
            <person name="Thomas B.C."/>
            <person name="Singh A."/>
            <person name="Wilkins M.J."/>
            <person name="Karaoz U."/>
            <person name="Brodie E.L."/>
            <person name="Williams K.H."/>
            <person name="Hubbard S.S."/>
            <person name="Banfield J.F."/>
        </authorList>
    </citation>
    <scope>NUCLEOTIDE SEQUENCE [LARGE SCALE GENOMIC DNA]</scope>
</reference>
<dbReference type="SUPFAM" id="SSF142338">
    <property type="entry name" value="CofD-like"/>
    <property type="match status" value="1"/>
</dbReference>
<dbReference type="InterPro" id="IPR038136">
    <property type="entry name" value="CofD-like_dom_sf"/>
</dbReference>
<protein>
    <recommendedName>
        <fullName evidence="4">Gluconeogenesis factor</fullName>
    </recommendedName>
</protein>
<dbReference type="AlphaFoldDB" id="A0A1G2MCK5"/>
<dbReference type="Pfam" id="PF01933">
    <property type="entry name" value="CofD"/>
    <property type="match status" value="1"/>
</dbReference>
<dbReference type="PANTHER" id="PTHR30135:SF3">
    <property type="entry name" value="GLUCONEOGENESIS FACTOR-RELATED"/>
    <property type="match status" value="1"/>
</dbReference>
<dbReference type="Proteomes" id="UP000178121">
    <property type="component" value="Unassembled WGS sequence"/>
</dbReference>
<dbReference type="CDD" id="cd07187">
    <property type="entry name" value="YvcK_like"/>
    <property type="match status" value="1"/>
</dbReference>
<dbReference type="PANTHER" id="PTHR30135">
    <property type="entry name" value="UNCHARACTERIZED PROTEIN YVCK-RELATED"/>
    <property type="match status" value="1"/>
</dbReference>